<keyword evidence="4" id="KW-1185">Reference proteome</keyword>
<dbReference type="RefSeq" id="WP_035754122.1">
    <property type="nucleotide sequence ID" value="NZ_AUCZ01000004.1"/>
</dbReference>
<evidence type="ECO:0000313" key="4">
    <source>
        <dbReference type="Proteomes" id="UP000030121"/>
    </source>
</evidence>
<accession>A0A0A2MG19</accession>
<name>A0A0A2MG19_9FLAO</name>
<feature type="region of interest" description="Disordered" evidence="1">
    <location>
        <begin position="60"/>
        <end position="81"/>
    </location>
</feature>
<dbReference type="PROSITE" id="PS51257">
    <property type="entry name" value="PROKAR_LIPOPROTEIN"/>
    <property type="match status" value="1"/>
</dbReference>
<feature type="signal peptide" evidence="2">
    <location>
        <begin position="1"/>
        <end position="21"/>
    </location>
</feature>
<dbReference type="EMBL" id="JRLW01000001">
    <property type="protein sequence ID" value="KGO90551.1"/>
    <property type="molecule type" value="Genomic_DNA"/>
</dbReference>
<evidence type="ECO:0000256" key="1">
    <source>
        <dbReference type="SAM" id="MobiDB-lite"/>
    </source>
</evidence>
<reference evidence="3 4" key="1">
    <citation type="submission" date="2013-09" db="EMBL/GenBank/DDBJ databases">
        <authorList>
            <person name="Zeng Z."/>
            <person name="Chen C."/>
        </authorList>
    </citation>
    <scope>NUCLEOTIDE SEQUENCE [LARGE SCALE GENOMIC DNA]</scope>
    <source>
        <strain evidence="3 4">GH29-5</strain>
    </source>
</reference>
<evidence type="ECO:0008006" key="5">
    <source>
        <dbReference type="Google" id="ProtNLM"/>
    </source>
</evidence>
<dbReference type="OrthoDB" id="1365434at2"/>
<evidence type="ECO:0000256" key="2">
    <source>
        <dbReference type="SAM" id="SignalP"/>
    </source>
</evidence>
<protein>
    <recommendedName>
        <fullName evidence="5">Lipoprotein</fullName>
    </recommendedName>
</protein>
<proteinExistence type="predicted"/>
<dbReference type="STRING" id="1121899.GCA_000430025_00884"/>
<evidence type="ECO:0000313" key="3">
    <source>
        <dbReference type="EMBL" id="KGO90551.1"/>
    </source>
</evidence>
<dbReference type="Proteomes" id="UP000030121">
    <property type="component" value="Unassembled WGS sequence"/>
</dbReference>
<sequence>MRKIVFLTAFVVLGIAGVSCSSDDYEQVNVHEKGFRNNGSTGAVFSREGDTINMIDTLQITPQVGGPGDDPIIVPPPPPRP</sequence>
<keyword evidence="2" id="KW-0732">Signal</keyword>
<comment type="caution">
    <text evidence="3">The sequence shown here is derived from an EMBL/GenBank/DDBJ whole genome shotgun (WGS) entry which is preliminary data.</text>
</comment>
<dbReference type="AlphaFoldDB" id="A0A0A2MG19"/>
<organism evidence="3 4">
    <name type="scientific">Flavobacterium suncheonense GH29-5 = DSM 17707</name>
    <dbReference type="NCBI Taxonomy" id="1121899"/>
    <lineage>
        <taxon>Bacteria</taxon>
        <taxon>Pseudomonadati</taxon>
        <taxon>Bacteroidota</taxon>
        <taxon>Flavobacteriia</taxon>
        <taxon>Flavobacteriales</taxon>
        <taxon>Flavobacteriaceae</taxon>
        <taxon>Flavobacterium</taxon>
    </lineage>
</organism>
<feature type="chain" id="PRO_5002003294" description="Lipoprotein" evidence="2">
    <location>
        <begin position="22"/>
        <end position="81"/>
    </location>
</feature>
<gene>
    <name evidence="3" type="ORF">Q764_00045</name>
</gene>